<dbReference type="FunFam" id="3.30.420.10:FF:000007">
    <property type="entry name" value="Interferon-stimulated exonuclease gene 20"/>
    <property type="match status" value="1"/>
</dbReference>
<evidence type="ECO:0000256" key="4">
    <source>
        <dbReference type="ARBA" id="ARBA00022552"/>
    </source>
</evidence>
<dbReference type="Pfam" id="PF00929">
    <property type="entry name" value="RNase_T"/>
    <property type="match status" value="1"/>
</dbReference>
<feature type="region of interest" description="Disordered" evidence="10">
    <location>
        <begin position="1"/>
        <end position="47"/>
    </location>
</feature>
<dbReference type="PANTHER" id="PTHR12801">
    <property type="entry name" value="RNA EXONUCLEASE REXO1 / RECO3 FAMILY MEMBER-RELATED"/>
    <property type="match status" value="1"/>
</dbReference>
<keyword evidence="8" id="KW-0539">Nucleus</keyword>
<sequence>MELSSNWSSFQQQNGISRPSSGQSNPNSKRNRYRNRNKVKETASKSPHVPVVDIDHTKLGKYVAMDCEFVGCGPKGSISMLGRVSIVNYHGHVVLDTFVKPPVRVTDWRTWISGVSPRNMAHAVTFKEAQAMVLEILEGRVLVGHAVQNDLKVLEIQLDRDHIRDTTNYPPFKHAANTKVPGLRTLAKVVLGKDIQKGQHSSVEDAQITMELFRLELAGWECEVSSEEED</sequence>
<name>W6MQ89_9ASCO</name>
<organism evidence="12 13">
    <name type="scientific">Kuraishia capsulata CBS 1993</name>
    <dbReference type="NCBI Taxonomy" id="1382522"/>
    <lineage>
        <taxon>Eukaryota</taxon>
        <taxon>Fungi</taxon>
        <taxon>Dikarya</taxon>
        <taxon>Ascomycota</taxon>
        <taxon>Saccharomycotina</taxon>
        <taxon>Pichiomycetes</taxon>
        <taxon>Pichiales</taxon>
        <taxon>Pichiaceae</taxon>
        <taxon>Kuraishia</taxon>
    </lineage>
</organism>
<evidence type="ECO:0000256" key="9">
    <source>
        <dbReference type="ARBA" id="ARBA00025599"/>
    </source>
</evidence>
<evidence type="ECO:0000256" key="8">
    <source>
        <dbReference type="ARBA" id="ARBA00023242"/>
    </source>
</evidence>
<dbReference type="InterPro" id="IPR013520">
    <property type="entry name" value="Ribonucl_H"/>
</dbReference>
<dbReference type="HOGENOM" id="CLU_022453_2_2_1"/>
<reference evidence="12" key="2">
    <citation type="submission" date="2014-02" db="EMBL/GenBank/DDBJ databases">
        <title>Complete DNA sequence of /Kuraishia capsulata/ illustrates novel genomic features among budding yeasts (/Saccharomycotina/).</title>
        <authorList>
            <person name="Morales L."/>
            <person name="Noel B."/>
            <person name="Porcel B."/>
            <person name="Marcet-Houben M."/>
            <person name="Hullo M-F."/>
            <person name="Sacerdot C."/>
            <person name="Tekaia F."/>
            <person name="Leh-Louis V."/>
            <person name="Despons L."/>
            <person name="Khanna V."/>
            <person name="Aury J-M."/>
            <person name="Barbe V."/>
            <person name="Couloux A."/>
            <person name="Labadie K."/>
            <person name="Pelletier E."/>
            <person name="Souciet J-L."/>
            <person name="Boekhout T."/>
            <person name="Gabaldon T."/>
            <person name="Wincker P."/>
            <person name="Dujon B."/>
        </authorList>
    </citation>
    <scope>NUCLEOTIDE SEQUENCE</scope>
    <source>
        <strain evidence="12">CBS 1993</strain>
    </source>
</reference>
<comment type="subcellular location">
    <subcellularLocation>
        <location evidence="1">Nucleus</location>
    </subcellularLocation>
</comment>
<evidence type="ECO:0000313" key="12">
    <source>
        <dbReference type="EMBL" id="CDK28904.1"/>
    </source>
</evidence>
<proteinExistence type="inferred from homology"/>
<evidence type="ECO:0000256" key="1">
    <source>
        <dbReference type="ARBA" id="ARBA00004123"/>
    </source>
</evidence>
<keyword evidence="6" id="KW-0378">Hydrolase</keyword>
<dbReference type="InterPro" id="IPR047021">
    <property type="entry name" value="REXO1/3/4-like"/>
</dbReference>
<dbReference type="InterPro" id="IPR036397">
    <property type="entry name" value="RNaseH_sf"/>
</dbReference>
<dbReference type="GeneID" id="34522281"/>
<evidence type="ECO:0000256" key="10">
    <source>
        <dbReference type="SAM" id="MobiDB-lite"/>
    </source>
</evidence>
<gene>
    <name evidence="12" type="ORF">KUCA_T00004889001</name>
</gene>
<comment type="similarity">
    <text evidence="2">Belongs to the REXO4 family.</text>
</comment>
<dbReference type="SUPFAM" id="SSF53098">
    <property type="entry name" value="Ribonuclease H-like"/>
    <property type="match status" value="1"/>
</dbReference>
<evidence type="ECO:0000256" key="7">
    <source>
        <dbReference type="ARBA" id="ARBA00022839"/>
    </source>
</evidence>
<protein>
    <recommendedName>
        <fullName evidence="3">RNA exonuclease 4</fullName>
    </recommendedName>
</protein>
<keyword evidence="13" id="KW-1185">Reference proteome</keyword>
<dbReference type="OrthoDB" id="8191639at2759"/>
<accession>W6MQ89</accession>
<evidence type="ECO:0000259" key="11">
    <source>
        <dbReference type="SMART" id="SM00479"/>
    </source>
</evidence>
<dbReference type="Gene3D" id="3.30.420.10">
    <property type="entry name" value="Ribonuclease H-like superfamily/Ribonuclease H"/>
    <property type="match status" value="1"/>
</dbReference>
<evidence type="ECO:0000256" key="2">
    <source>
        <dbReference type="ARBA" id="ARBA00010489"/>
    </source>
</evidence>
<keyword evidence="5" id="KW-0540">Nuclease</keyword>
<dbReference type="EMBL" id="HG793130">
    <property type="protein sequence ID" value="CDK28904.1"/>
    <property type="molecule type" value="Genomic_DNA"/>
</dbReference>
<dbReference type="GO" id="GO:0008408">
    <property type="term" value="F:3'-5' exonuclease activity"/>
    <property type="evidence" value="ECO:0007669"/>
    <property type="project" value="InterPro"/>
</dbReference>
<feature type="compositionally biased region" description="Polar residues" evidence="10">
    <location>
        <begin position="1"/>
        <end position="23"/>
    </location>
</feature>
<dbReference type="STRING" id="1382522.W6MQ89"/>
<dbReference type="CDD" id="cd06144">
    <property type="entry name" value="REX4_like"/>
    <property type="match status" value="1"/>
</dbReference>
<dbReference type="GO" id="GO:0000027">
    <property type="term" value="P:ribosomal large subunit assembly"/>
    <property type="evidence" value="ECO:0007669"/>
    <property type="project" value="TreeGrafter"/>
</dbReference>
<evidence type="ECO:0000256" key="3">
    <source>
        <dbReference type="ARBA" id="ARBA00016937"/>
    </source>
</evidence>
<keyword evidence="7" id="KW-0269">Exonuclease</keyword>
<dbReference type="RefSeq" id="XP_022460893.1">
    <property type="nucleotide sequence ID" value="XM_022606020.1"/>
</dbReference>
<evidence type="ECO:0000256" key="6">
    <source>
        <dbReference type="ARBA" id="ARBA00022801"/>
    </source>
</evidence>
<dbReference type="Proteomes" id="UP000019384">
    <property type="component" value="Unassembled WGS sequence"/>
</dbReference>
<dbReference type="GO" id="GO:0003676">
    <property type="term" value="F:nucleic acid binding"/>
    <property type="evidence" value="ECO:0007669"/>
    <property type="project" value="InterPro"/>
</dbReference>
<dbReference type="InterPro" id="IPR012337">
    <property type="entry name" value="RNaseH-like_sf"/>
</dbReference>
<dbReference type="GO" id="GO:0005634">
    <property type="term" value="C:nucleus"/>
    <property type="evidence" value="ECO:0007669"/>
    <property type="project" value="UniProtKB-SubCell"/>
</dbReference>
<dbReference type="InterPro" id="IPR037431">
    <property type="entry name" value="REX4_DEDDh_dom"/>
</dbReference>
<dbReference type="SMART" id="SM00479">
    <property type="entry name" value="EXOIII"/>
    <property type="match status" value="1"/>
</dbReference>
<dbReference type="GO" id="GO:0006364">
    <property type="term" value="P:rRNA processing"/>
    <property type="evidence" value="ECO:0007669"/>
    <property type="project" value="UniProtKB-KW"/>
</dbReference>
<keyword evidence="4" id="KW-0698">rRNA processing</keyword>
<feature type="domain" description="Exonuclease" evidence="11">
    <location>
        <begin position="61"/>
        <end position="222"/>
    </location>
</feature>
<evidence type="ECO:0000256" key="5">
    <source>
        <dbReference type="ARBA" id="ARBA00022722"/>
    </source>
</evidence>
<dbReference type="PANTHER" id="PTHR12801:SF45">
    <property type="entry name" value="RNA EXONUCLEASE 4"/>
    <property type="match status" value="1"/>
</dbReference>
<evidence type="ECO:0000313" key="13">
    <source>
        <dbReference type="Proteomes" id="UP000019384"/>
    </source>
</evidence>
<comment type="function">
    <text evidence="9">Exoribonuclease involved in ribosome biosynthesis. Involved in the processing of ITS1, the internal transcribed spacer localized between the 18S and 5.8S rRNAs.</text>
</comment>
<dbReference type="AlphaFoldDB" id="W6MQ89"/>
<reference evidence="12" key="1">
    <citation type="submission" date="2013-12" db="EMBL/GenBank/DDBJ databases">
        <authorList>
            <person name="Genoscope - CEA"/>
        </authorList>
    </citation>
    <scope>NUCLEOTIDE SEQUENCE</scope>
    <source>
        <strain evidence="12">CBS 1993</strain>
    </source>
</reference>